<proteinExistence type="predicted"/>
<dbReference type="EMBL" id="JNBR01002462">
    <property type="protein sequence ID" value="OQR82405.1"/>
    <property type="molecule type" value="Genomic_DNA"/>
</dbReference>
<dbReference type="OrthoDB" id="120976at2759"/>
<keyword evidence="3" id="KW-0206">Cytoskeleton</keyword>
<dbReference type="STRING" id="1202772.A0A1V9Y9I9"/>
<name>A0A1V9Y9I9_ACHHY</name>
<keyword evidence="2" id="KW-0963">Cytoplasm</keyword>
<dbReference type="PANTHER" id="PTHR24107">
    <property type="entry name" value="YNEIN REGULATORY COMPLEX SUBUNIT 5"/>
    <property type="match status" value="1"/>
</dbReference>
<dbReference type="AlphaFoldDB" id="A0A1V9Y9I9"/>
<gene>
    <name evidence="4" type="ORF">ACHHYP_16091</name>
</gene>
<dbReference type="InterPro" id="IPR052410">
    <property type="entry name" value="DRC5"/>
</dbReference>
<evidence type="ECO:0000256" key="2">
    <source>
        <dbReference type="ARBA" id="ARBA00022490"/>
    </source>
</evidence>
<evidence type="ECO:0000256" key="3">
    <source>
        <dbReference type="ARBA" id="ARBA00023212"/>
    </source>
</evidence>
<comment type="caution">
    <text evidence="4">The sequence shown here is derived from an EMBL/GenBank/DDBJ whole genome shotgun (WGS) entry which is preliminary data.</text>
</comment>
<accession>A0A1V9Y9I9</accession>
<dbReference type="Gene3D" id="3.80.10.10">
    <property type="entry name" value="Ribonuclease Inhibitor"/>
    <property type="match status" value="2"/>
</dbReference>
<dbReference type="SUPFAM" id="SSF52047">
    <property type="entry name" value="RNI-like"/>
    <property type="match status" value="1"/>
</dbReference>
<reference evidence="4 5" key="1">
    <citation type="journal article" date="2014" name="Genome Biol. Evol.">
        <title>The secreted proteins of Achlya hypogyna and Thraustotheca clavata identify the ancestral oomycete secretome and reveal gene acquisitions by horizontal gene transfer.</title>
        <authorList>
            <person name="Misner I."/>
            <person name="Blouin N."/>
            <person name="Leonard G."/>
            <person name="Richards T.A."/>
            <person name="Lane C.E."/>
        </authorList>
    </citation>
    <scope>NUCLEOTIDE SEQUENCE [LARGE SCALE GENOMIC DNA]</scope>
    <source>
        <strain evidence="4 5">ATCC 48635</strain>
    </source>
</reference>
<evidence type="ECO:0000313" key="5">
    <source>
        <dbReference type="Proteomes" id="UP000243579"/>
    </source>
</evidence>
<evidence type="ECO:0000256" key="1">
    <source>
        <dbReference type="ARBA" id="ARBA00004245"/>
    </source>
</evidence>
<dbReference type="PANTHER" id="PTHR24107:SF2">
    <property type="entry name" value="NLR FAMILY CARD DOMAIN CONTAINING 3"/>
    <property type="match status" value="1"/>
</dbReference>
<keyword evidence="5" id="KW-1185">Reference proteome</keyword>
<organism evidence="4 5">
    <name type="scientific">Achlya hypogyna</name>
    <name type="common">Oomycete</name>
    <name type="synonym">Protoachlya hypogyna</name>
    <dbReference type="NCBI Taxonomy" id="1202772"/>
    <lineage>
        <taxon>Eukaryota</taxon>
        <taxon>Sar</taxon>
        <taxon>Stramenopiles</taxon>
        <taxon>Oomycota</taxon>
        <taxon>Saprolegniomycetes</taxon>
        <taxon>Saprolegniales</taxon>
        <taxon>Achlyaceae</taxon>
        <taxon>Achlya</taxon>
    </lineage>
</organism>
<comment type="subcellular location">
    <subcellularLocation>
        <location evidence="1">Cytoplasm</location>
        <location evidence="1">Cytoskeleton</location>
    </subcellularLocation>
</comment>
<dbReference type="InterPro" id="IPR032675">
    <property type="entry name" value="LRR_dom_sf"/>
</dbReference>
<dbReference type="GO" id="GO:0005856">
    <property type="term" value="C:cytoskeleton"/>
    <property type="evidence" value="ECO:0007669"/>
    <property type="project" value="UniProtKB-SubCell"/>
</dbReference>
<dbReference type="Proteomes" id="UP000243579">
    <property type="component" value="Unassembled WGS sequence"/>
</dbReference>
<evidence type="ECO:0000313" key="4">
    <source>
        <dbReference type="EMBL" id="OQR82405.1"/>
    </source>
</evidence>
<sequence>MERGKSKRDGVVLLELPPSLAVGPDLNAVLQAMTTCSRKETTPGVEVSMARSAYSEAVFEAVVHHAATTFRHAAYVTINLAHATLPSGGFTVLSDRLLLTRFTHLRLNLTGLRLSVADVHALLRLAPILEGLTLREGVLAPDVLGTLVDSLGSMTQLKTLDLSKVFFVRRSPRLFRQFVAHATTPAPGAPTAWPLLASLYLEHNALPTEDTIALLSALAYAPSLTHLSLAYSVPTVDLQLGAWLALTLLHNPLKTSPVTSVNLAGISIQHDVALSLATAPVAAHLADGQLMDLGLPRFVAAPPGTVIYGSGLPVPRCPSVLQVLGATASHAAVLVPGHGVAHLALEAVGPAVVPRLLSAAYCEQLVLDDLKPAGILLPALHLLPAPHRLRSLRLRRYALATGEAPALVQLCTGLRALDLKACRVTDIMGLLPALPRLMHLNLHKNLIGATGAVHLAGALRETTTQLVSLNVSRNMIGEVGLTAIGSALVTNRALECLVIDNCTEPALRTAILQQHLNVVLRVISLDAEAKWAFVLALTWLHRRSVGKAATEKTRYSQLLDPTLMQNIIEFAGSPIVRCIVDK</sequence>
<protein>
    <submittedName>
        <fullName evidence="4">Uncharacterized protein</fullName>
    </submittedName>
</protein>